<keyword evidence="1" id="KW-0812">Transmembrane</keyword>
<reference evidence="2 3" key="1">
    <citation type="submission" date="2018-05" db="EMBL/GenBank/DDBJ databases">
        <title>Genomic Encyclopedia of Type Strains, Phase IV (KMG-IV): sequencing the most valuable type-strain genomes for metagenomic binning, comparative biology and taxonomic classification.</title>
        <authorList>
            <person name="Goeker M."/>
        </authorList>
    </citation>
    <scope>NUCLEOTIDE SEQUENCE [LARGE SCALE GENOMIC DNA]</scope>
    <source>
        <strain evidence="2 3">DSM 25350</strain>
    </source>
</reference>
<feature type="transmembrane region" description="Helical" evidence="1">
    <location>
        <begin position="7"/>
        <end position="30"/>
    </location>
</feature>
<evidence type="ECO:0000256" key="1">
    <source>
        <dbReference type="SAM" id="Phobius"/>
    </source>
</evidence>
<evidence type="ECO:0000313" key="3">
    <source>
        <dbReference type="Proteomes" id="UP000245790"/>
    </source>
</evidence>
<sequence>MVRNKSGLIIWLARALMFAGILLLVAPNLLFEASTKQFDQHFYSGMIGMLLIFVGVTVLKVRRQKSKEN</sequence>
<protein>
    <submittedName>
        <fullName evidence="2">Uncharacterized protein</fullName>
    </submittedName>
</protein>
<dbReference type="RefSeq" id="WP_109761740.1">
    <property type="nucleotide sequence ID" value="NZ_QGGU01000002.1"/>
</dbReference>
<evidence type="ECO:0000313" key="2">
    <source>
        <dbReference type="EMBL" id="PWK53667.1"/>
    </source>
</evidence>
<organism evidence="2 3">
    <name type="scientific">Pleionea mediterranea</name>
    <dbReference type="NCBI Taxonomy" id="523701"/>
    <lineage>
        <taxon>Bacteria</taxon>
        <taxon>Pseudomonadati</taxon>
        <taxon>Pseudomonadota</taxon>
        <taxon>Gammaproteobacteria</taxon>
        <taxon>Oceanospirillales</taxon>
        <taxon>Pleioneaceae</taxon>
        <taxon>Pleionea</taxon>
    </lineage>
</organism>
<accession>A0A316GG39</accession>
<comment type="caution">
    <text evidence="2">The sequence shown here is derived from an EMBL/GenBank/DDBJ whole genome shotgun (WGS) entry which is preliminary data.</text>
</comment>
<keyword evidence="1" id="KW-1133">Transmembrane helix</keyword>
<name>A0A316GG39_9GAMM</name>
<dbReference type="Proteomes" id="UP000245790">
    <property type="component" value="Unassembled WGS sequence"/>
</dbReference>
<feature type="transmembrane region" description="Helical" evidence="1">
    <location>
        <begin position="42"/>
        <end position="61"/>
    </location>
</feature>
<dbReference type="AlphaFoldDB" id="A0A316GG39"/>
<keyword evidence="3" id="KW-1185">Reference proteome</keyword>
<proteinExistence type="predicted"/>
<gene>
    <name evidence="2" type="ORF">C8D97_10255</name>
</gene>
<dbReference type="EMBL" id="QGGU01000002">
    <property type="protein sequence ID" value="PWK53667.1"/>
    <property type="molecule type" value="Genomic_DNA"/>
</dbReference>
<keyword evidence="1" id="KW-0472">Membrane</keyword>